<keyword evidence="12" id="KW-0325">Glycoprotein</keyword>
<comment type="catalytic activity">
    <reaction evidence="13">
        <text>L-threonyl-[protein] + ATP = O-phospho-L-threonyl-[protein] + ADP + H(+)</text>
        <dbReference type="Rhea" id="RHEA:46608"/>
        <dbReference type="Rhea" id="RHEA-COMP:11060"/>
        <dbReference type="Rhea" id="RHEA-COMP:11605"/>
        <dbReference type="ChEBI" id="CHEBI:15378"/>
        <dbReference type="ChEBI" id="CHEBI:30013"/>
        <dbReference type="ChEBI" id="CHEBI:30616"/>
        <dbReference type="ChEBI" id="CHEBI:61977"/>
        <dbReference type="ChEBI" id="CHEBI:456216"/>
        <dbReference type="EC" id="2.7.11.1"/>
    </reaction>
</comment>
<evidence type="ECO:0000256" key="5">
    <source>
        <dbReference type="ARBA" id="ARBA00022679"/>
    </source>
</evidence>
<dbReference type="AlphaFoldDB" id="A0A498J6P9"/>
<evidence type="ECO:0000256" key="3">
    <source>
        <dbReference type="ARBA" id="ARBA00022527"/>
    </source>
</evidence>
<evidence type="ECO:0000256" key="4">
    <source>
        <dbReference type="ARBA" id="ARBA00022614"/>
    </source>
</evidence>
<evidence type="ECO:0000256" key="12">
    <source>
        <dbReference type="ARBA" id="ARBA00023180"/>
    </source>
</evidence>
<dbReference type="Gene3D" id="3.80.10.10">
    <property type="entry name" value="Ribonuclease Inhibitor"/>
    <property type="match status" value="1"/>
</dbReference>
<evidence type="ECO:0000256" key="7">
    <source>
        <dbReference type="ARBA" id="ARBA00022737"/>
    </source>
</evidence>
<evidence type="ECO:0000313" key="15">
    <source>
        <dbReference type="EMBL" id="RXH90856.1"/>
    </source>
</evidence>
<accession>A0A498J6P9</accession>
<dbReference type="InterPro" id="IPR011009">
    <property type="entry name" value="Kinase-like_dom_sf"/>
</dbReference>
<comment type="caution">
    <text evidence="15">The sequence shown here is derived from an EMBL/GenBank/DDBJ whole genome shotgun (WGS) entry which is preliminary data.</text>
</comment>
<dbReference type="EMBL" id="RDQH01000334">
    <property type="protein sequence ID" value="RXH90856.1"/>
    <property type="molecule type" value="Genomic_DNA"/>
</dbReference>
<dbReference type="Pfam" id="PF00560">
    <property type="entry name" value="LRR_1"/>
    <property type="match status" value="2"/>
</dbReference>
<dbReference type="InterPro" id="IPR051420">
    <property type="entry name" value="Ser_Thr_Kinases_DiverseReg"/>
</dbReference>
<evidence type="ECO:0000256" key="14">
    <source>
        <dbReference type="ARBA" id="ARBA00048679"/>
    </source>
</evidence>
<evidence type="ECO:0000256" key="8">
    <source>
        <dbReference type="ARBA" id="ARBA00022741"/>
    </source>
</evidence>
<evidence type="ECO:0000256" key="9">
    <source>
        <dbReference type="ARBA" id="ARBA00022777"/>
    </source>
</evidence>
<dbReference type="PANTHER" id="PTHR48005">
    <property type="entry name" value="LEUCINE RICH REPEAT KINASE 2"/>
    <property type="match status" value="1"/>
</dbReference>
<keyword evidence="4" id="KW-0433">Leucine-rich repeat</keyword>
<dbReference type="PANTHER" id="PTHR48005:SF16">
    <property type="entry name" value="MDIS1-INTERACTING RECEPTOR LIKE KINASE 2-LIKE ISOFORM X1"/>
    <property type="match status" value="1"/>
</dbReference>
<dbReference type="Gene3D" id="1.10.510.10">
    <property type="entry name" value="Transferase(Phosphotransferase) domain 1"/>
    <property type="match status" value="1"/>
</dbReference>
<dbReference type="SUPFAM" id="SSF52058">
    <property type="entry name" value="L domain-like"/>
    <property type="match status" value="1"/>
</dbReference>
<dbReference type="SUPFAM" id="SSF56112">
    <property type="entry name" value="Protein kinase-like (PK-like)"/>
    <property type="match status" value="1"/>
</dbReference>
<keyword evidence="11" id="KW-0472">Membrane</keyword>
<dbReference type="GO" id="GO:0005524">
    <property type="term" value="F:ATP binding"/>
    <property type="evidence" value="ECO:0007669"/>
    <property type="project" value="UniProtKB-KW"/>
</dbReference>
<evidence type="ECO:0000256" key="2">
    <source>
        <dbReference type="ARBA" id="ARBA00012513"/>
    </source>
</evidence>
<keyword evidence="6" id="KW-0732">Signal</keyword>
<keyword evidence="5" id="KW-0808">Transferase</keyword>
<evidence type="ECO:0000256" key="1">
    <source>
        <dbReference type="ARBA" id="ARBA00004370"/>
    </source>
</evidence>
<keyword evidence="9" id="KW-0418">Kinase</keyword>
<keyword evidence="10" id="KW-0067">ATP-binding</keyword>
<keyword evidence="7" id="KW-0677">Repeat</keyword>
<keyword evidence="8" id="KW-0547">Nucleotide-binding</keyword>
<dbReference type="EC" id="2.7.11.1" evidence="2"/>
<keyword evidence="3" id="KW-0723">Serine/threonine-protein kinase</keyword>
<dbReference type="Proteomes" id="UP000290289">
    <property type="component" value="Chromosome 8"/>
</dbReference>
<reference evidence="15 16" key="1">
    <citation type="submission" date="2018-10" db="EMBL/GenBank/DDBJ databases">
        <title>A high-quality apple genome assembly.</title>
        <authorList>
            <person name="Hu J."/>
        </authorList>
    </citation>
    <scope>NUCLEOTIDE SEQUENCE [LARGE SCALE GENOMIC DNA]</scope>
    <source>
        <strain evidence="16">cv. HFTH1</strain>
        <tissue evidence="15">Young leaf</tissue>
    </source>
</reference>
<comment type="catalytic activity">
    <reaction evidence="14">
        <text>L-seryl-[protein] + ATP = O-phospho-L-seryl-[protein] + ADP + H(+)</text>
        <dbReference type="Rhea" id="RHEA:17989"/>
        <dbReference type="Rhea" id="RHEA-COMP:9863"/>
        <dbReference type="Rhea" id="RHEA-COMP:11604"/>
        <dbReference type="ChEBI" id="CHEBI:15378"/>
        <dbReference type="ChEBI" id="CHEBI:29999"/>
        <dbReference type="ChEBI" id="CHEBI:30616"/>
        <dbReference type="ChEBI" id="CHEBI:83421"/>
        <dbReference type="ChEBI" id="CHEBI:456216"/>
        <dbReference type="EC" id="2.7.11.1"/>
    </reaction>
</comment>
<dbReference type="FunFam" id="3.80.10.10:FF:000041">
    <property type="entry name" value="LRR receptor-like serine/threonine-protein kinase ERECTA"/>
    <property type="match status" value="1"/>
</dbReference>
<evidence type="ECO:0000256" key="6">
    <source>
        <dbReference type="ARBA" id="ARBA00022729"/>
    </source>
</evidence>
<comment type="subcellular location">
    <subcellularLocation>
        <location evidence="1">Membrane</location>
    </subcellularLocation>
</comment>
<sequence length="198" mass="21894">MKLDLSNKQLSGSIPTSLGELTNLTSLYLCNKNLSSTIPKEIGKLKSLVELILSKNQLNSSIPTFLELAYTMEVNEKCDVYSFGVVAMETIMGRHPRYFFSSLSSMPSSSTLSSTSTLPPHQMSIVDILDQRILPPTHQEARELPLVKIAFSCLNPSPHSHPTMKKVSQLLSTQKLHLSKTLCMITCDELLALDPLTT</sequence>
<evidence type="ECO:0000256" key="10">
    <source>
        <dbReference type="ARBA" id="ARBA00022840"/>
    </source>
</evidence>
<gene>
    <name evidence="15" type="ORF">DVH24_006801</name>
</gene>
<keyword evidence="16" id="KW-1185">Reference proteome</keyword>
<dbReference type="STRING" id="3750.A0A498J6P9"/>
<evidence type="ECO:0000313" key="16">
    <source>
        <dbReference type="Proteomes" id="UP000290289"/>
    </source>
</evidence>
<dbReference type="InterPro" id="IPR001611">
    <property type="entry name" value="Leu-rich_rpt"/>
</dbReference>
<name>A0A498J6P9_MALDO</name>
<evidence type="ECO:0000256" key="13">
    <source>
        <dbReference type="ARBA" id="ARBA00047899"/>
    </source>
</evidence>
<organism evidence="15 16">
    <name type="scientific">Malus domestica</name>
    <name type="common">Apple</name>
    <name type="synonym">Pyrus malus</name>
    <dbReference type="NCBI Taxonomy" id="3750"/>
    <lineage>
        <taxon>Eukaryota</taxon>
        <taxon>Viridiplantae</taxon>
        <taxon>Streptophyta</taxon>
        <taxon>Embryophyta</taxon>
        <taxon>Tracheophyta</taxon>
        <taxon>Spermatophyta</taxon>
        <taxon>Magnoliopsida</taxon>
        <taxon>eudicotyledons</taxon>
        <taxon>Gunneridae</taxon>
        <taxon>Pentapetalae</taxon>
        <taxon>rosids</taxon>
        <taxon>fabids</taxon>
        <taxon>Rosales</taxon>
        <taxon>Rosaceae</taxon>
        <taxon>Amygdaloideae</taxon>
        <taxon>Maleae</taxon>
        <taxon>Malus</taxon>
    </lineage>
</organism>
<dbReference type="GO" id="GO:0004674">
    <property type="term" value="F:protein serine/threonine kinase activity"/>
    <property type="evidence" value="ECO:0007669"/>
    <property type="project" value="UniProtKB-KW"/>
</dbReference>
<dbReference type="InterPro" id="IPR032675">
    <property type="entry name" value="LRR_dom_sf"/>
</dbReference>
<evidence type="ECO:0000256" key="11">
    <source>
        <dbReference type="ARBA" id="ARBA00023136"/>
    </source>
</evidence>
<protein>
    <recommendedName>
        <fullName evidence="2">non-specific serine/threonine protein kinase</fullName>
        <ecNumber evidence="2">2.7.11.1</ecNumber>
    </recommendedName>
</protein>
<proteinExistence type="predicted"/>
<dbReference type="GO" id="GO:0016020">
    <property type="term" value="C:membrane"/>
    <property type="evidence" value="ECO:0007669"/>
    <property type="project" value="UniProtKB-SubCell"/>
</dbReference>